<dbReference type="PANTHER" id="PTHR37542:SF3">
    <property type="entry name" value="PRION-INHIBITION AND PROPAGATION HELO DOMAIN-CONTAINING PROTEIN"/>
    <property type="match status" value="1"/>
</dbReference>
<accession>A0AAE0IWW8</accession>
<name>A0AAE0IWW8_9PEZI</name>
<dbReference type="InterPro" id="IPR029498">
    <property type="entry name" value="HeLo_dom"/>
</dbReference>
<evidence type="ECO:0000313" key="3">
    <source>
        <dbReference type="Proteomes" id="UP001286456"/>
    </source>
</evidence>
<keyword evidence="3" id="KW-1185">Reference proteome</keyword>
<keyword evidence="2" id="KW-0034">Amyloid</keyword>
<dbReference type="InterPro" id="IPR038305">
    <property type="entry name" value="HeLo_sf"/>
</dbReference>
<reference evidence="2" key="1">
    <citation type="journal article" date="2023" name="Mol. Phylogenet. Evol.">
        <title>Genome-scale phylogeny and comparative genomics of the fungal order Sordariales.</title>
        <authorList>
            <person name="Hensen N."/>
            <person name="Bonometti L."/>
            <person name="Westerberg I."/>
            <person name="Brannstrom I.O."/>
            <person name="Guillou S."/>
            <person name="Cros-Aarteil S."/>
            <person name="Calhoun S."/>
            <person name="Haridas S."/>
            <person name="Kuo A."/>
            <person name="Mondo S."/>
            <person name="Pangilinan J."/>
            <person name="Riley R."/>
            <person name="LaButti K."/>
            <person name="Andreopoulos B."/>
            <person name="Lipzen A."/>
            <person name="Chen C."/>
            <person name="Yan M."/>
            <person name="Daum C."/>
            <person name="Ng V."/>
            <person name="Clum A."/>
            <person name="Steindorff A."/>
            <person name="Ohm R.A."/>
            <person name="Martin F."/>
            <person name="Silar P."/>
            <person name="Natvig D.O."/>
            <person name="Lalanne C."/>
            <person name="Gautier V."/>
            <person name="Ament-Velasquez S.L."/>
            <person name="Kruys A."/>
            <person name="Hutchinson M.I."/>
            <person name="Powell A.J."/>
            <person name="Barry K."/>
            <person name="Miller A.N."/>
            <person name="Grigoriev I.V."/>
            <person name="Debuchy R."/>
            <person name="Gladieux P."/>
            <person name="Hiltunen Thoren M."/>
            <person name="Johannesson H."/>
        </authorList>
    </citation>
    <scope>NUCLEOTIDE SEQUENCE</scope>
    <source>
        <strain evidence="2">SMH4131-1</strain>
    </source>
</reference>
<dbReference type="PANTHER" id="PTHR37542">
    <property type="entry name" value="HELO DOMAIN-CONTAINING PROTEIN-RELATED"/>
    <property type="match status" value="1"/>
</dbReference>
<feature type="domain" description="Prion-inhibition and propagation HeLo" evidence="1">
    <location>
        <begin position="6"/>
        <end position="198"/>
    </location>
</feature>
<organism evidence="2 3">
    <name type="scientific">Cercophora scortea</name>
    <dbReference type="NCBI Taxonomy" id="314031"/>
    <lineage>
        <taxon>Eukaryota</taxon>
        <taxon>Fungi</taxon>
        <taxon>Dikarya</taxon>
        <taxon>Ascomycota</taxon>
        <taxon>Pezizomycotina</taxon>
        <taxon>Sordariomycetes</taxon>
        <taxon>Sordariomycetidae</taxon>
        <taxon>Sordariales</taxon>
        <taxon>Lasiosphaeriaceae</taxon>
        <taxon>Cercophora</taxon>
    </lineage>
</organism>
<dbReference type="EMBL" id="JAUEPO010000002">
    <property type="protein sequence ID" value="KAK3332758.1"/>
    <property type="molecule type" value="Genomic_DNA"/>
</dbReference>
<reference evidence="2" key="2">
    <citation type="submission" date="2023-06" db="EMBL/GenBank/DDBJ databases">
        <authorList>
            <consortium name="Lawrence Berkeley National Laboratory"/>
            <person name="Haridas S."/>
            <person name="Hensen N."/>
            <person name="Bonometti L."/>
            <person name="Westerberg I."/>
            <person name="Brannstrom I.O."/>
            <person name="Guillou S."/>
            <person name="Cros-Aarteil S."/>
            <person name="Calhoun S."/>
            <person name="Kuo A."/>
            <person name="Mondo S."/>
            <person name="Pangilinan J."/>
            <person name="Riley R."/>
            <person name="Labutti K."/>
            <person name="Andreopoulos B."/>
            <person name="Lipzen A."/>
            <person name="Chen C."/>
            <person name="Yanf M."/>
            <person name="Daum C."/>
            <person name="Ng V."/>
            <person name="Clum A."/>
            <person name="Steindorff A."/>
            <person name="Ohm R."/>
            <person name="Martin F."/>
            <person name="Silar P."/>
            <person name="Natvig D."/>
            <person name="Lalanne C."/>
            <person name="Gautier V."/>
            <person name="Ament-Velasquez S.L."/>
            <person name="Kruys A."/>
            <person name="Hutchinson M.I."/>
            <person name="Powell A.J."/>
            <person name="Barry K."/>
            <person name="Miller A.N."/>
            <person name="Grigoriev I.V."/>
            <person name="Debuchy R."/>
            <person name="Gladieux P."/>
            <person name="Thoren M.H."/>
            <person name="Johannesson H."/>
        </authorList>
    </citation>
    <scope>NUCLEOTIDE SEQUENCE</scope>
    <source>
        <strain evidence="2">SMH4131-1</strain>
    </source>
</reference>
<evidence type="ECO:0000259" key="1">
    <source>
        <dbReference type="Pfam" id="PF14479"/>
    </source>
</evidence>
<dbReference type="Pfam" id="PF14479">
    <property type="entry name" value="HeLo"/>
    <property type="match status" value="1"/>
</dbReference>
<keyword evidence="2" id="KW-0640">Prion</keyword>
<gene>
    <name evidence="2" type="ORF">B0T19DRAFT_416466</name>
</gene>
<evidence type="ECO:0000313" key="2">
    <source>
        <dbReference type="EMBL" id="KAK3332758.1"/>
    </source>
</evidence>
<dbReference type="Gene3D" id="1.20.120.1020">
    <property type="entry name" value="Prion-inhibition and propagation, HeLo domain"/>
    <property type="match status" value="1"/>
</dbReference>
<sequence length="284" mass="31073">MAEIFGVASGAISIVSTFSTCLEIFEHVQLGRNFGRDYQRFQLKLTVLRLRLSRWGEAVGIYDDPPFGSLNQMQPPDEAEIQAAKDLLLQMLVLMEKSSKIGDDTESGTLPAADSQADMATLAVNNKMKAIAAKRQKRAGFTKLTSWAIHHNNSLTTLINNISELLSNLESLFPLPPTAQASLVQQEIAQIRSRDGIRELELASEGLDEVLHNAVTRVQGHQYCDIQVEGEENISVVNGNLYATGYTGGSSRSGAFHLYAGVRIKGTRNVKVFNGEIYGGNGLF</sequence>
<dbReference type="Proteomes" id="UP001286456">
    <property type="component" value="Unassembled WGS sequence"/>
</dbReference>
<dbReference type="AlphaFoldDB" id="A0AAE0IWW8"/>
<protein>
    <submittedName>
        <fullName evidence="2">Prion-inhibition and propagation-domain-containing protein</fullName>
    </submittedName>
</protein>
<comment type="caution">
    <text evidence="2">The sequence shown here is derived from an EMBL/GenBank/DDBJ whole genome shotgun (WGS) entry which is preliminary data.</text>
</comment>
<proteinExistence type="predicted"/>